<evidence type="ECO:0000259" key="9">
    <source>
        <dbReference type="PROSITE" id="PS51379"/>
    </source>
</evidence>
<keyword evidence="7" id="KW-0408">Iron</keyword>
<dbReference type="Gene3D" id="3.40.50.720">
    <property type="entry name" value="NAD(P)-binding Rossmann-like Domain"/>
    <property type="match status" value="1"/>
</dbReference>
<dbReference type="InterPro" id="IPR039650">
    <property type="entry name" value="HdrA-like"/>
</dbReference>
<evidence type="ECO:0000256" key="5">
    <source>
        <dbReference type="ARBA" id="ARBA00022827"/>
    </source>
</evidence>
<protein>
    <recommendedName>
        <fullName evidence="9">4Fe-4S ferredoxin-type domain-containing protein</fullName>
    </recommendedName>
</protein>
<reference evidence="10" key="1">
    <citation type="journal article" date="2014" name="Front. Microbiol.">
        <title>High frequency of phylogenetically diverse reductive dehalogenase-homologous genes in deep subseafloor sedimentary metagenomes.</title>
        <authorList>
            <person name="Kawai M."/>
            <person name="Futagami T."/>
            <person name="Toyoda A."/>
            <person name="Takaki Y."/>
            <person name="Nishi S."/>
            <person name="Hori S."/>
            <person name="Arai W."/>
            <person name="Tsubouchi T."/>
            <person name="Morono Y."/>
            <person name="Uchiyama I."/>
            <person name="Ito T."/>
            <person name="Fujiyama A."/>
            <person name="Inagaki F."/>
            <person name="Takami H."/>
        </authorList>
    </citation>
    <scope>NUCLEOTIDE SEQUENCE</scope>
    <source>
        <strain evidence="10">Expedition CK06-06</strain>
    </source>
</reference>
<keyword evidence="5" id="KW-0274">FAD</keyword>
<dbReference type="PROSITE" id="PS51379">
    <property type="entry name" value="4FE4S_FER_2"/>
    <property type="match status" value="1"/>
</dbReference>
<comment type="similarity">
    <text evidence="2">Belongs to the HdrA family.</text>
</comment>
<dbReference type="PROSITE" id="PS00198">
    <property type="entry name" value="4FE4S_FER_1"/>
    <property type="match status" value="1"/>
</dbReference>
<evidence type="ECO:0000256" key="1">
    <source>
        <dbReference type="ARBA" id="ARBA00001974"/>
    </source>
</evidence>
<dbReference type="GO" id="GO:0051539">
    <property type="term" value="F:4 iron, 4 sulfur cluster binding"/>
    <property type="evidence" value="ECO:0007669"/>
    <property type="project" value="UniProtKB-KW"/>
</dbReference>
<accession>X1NZP9</accession>
<dbReference type="SUPFAM" id="SSF51905">
    <property type="entry name" value="FAD/NAD(P)-binding domain"/>
    <property type="match status" value="1"/>
</dbReference>
<dbReference type="Pfam" id="PF12831">
    <property type="entry name" value="FAD_oxidored"/>
    <property type="match status" value="1"/>
</dbReference>
<evidence type="ECO:0000256" key="3">
    <source>
        <dbReference type="ARBA" id="ARBA00022485"/>
    </source>
</evidence>
<dbReference type="GO" id="GO:0016491">
    <property type="term" value="F:oxidoreductase activity"/>
    <property type="evidence" value="ECO:0007669"/>
    <property type="project" value="UniProtKB-KW"/>
</dbReference>
<proteinExistence type="inferred from homology"/>
<gene>
    <name evidence="10" type="ORF">S06H3_43945</name>
</gene>
<evidence type="ECO:0000256" key="7">
    <source>
        <dbReference type="ARBA" id="ARBA00023004"/>
    </source>
</evidence>
<dbReference type="PANTHER" id="PTHR43498">
    <property type="entry name" value="FERREDOXIN:COB-COM HETERODISULFIDE REDUCTASE SUBUNIT A"/>
    <property type="match status" value="1"/>
</dbReference>
<dbReference type="InterPro" id="IPR036188">
    <property type="entry name" value="FAD/NAD-bd_sf"/>
</dbReference>
<evidence type="ECO:0000256" key="4">
    <source>
        <dbReference type="ARBA" id="ARBA00022723"/>
    </source>
</evidence>
<name>X1NZP9_9ZZZZ</name>
<dbReference type="EMBL" id="BARV01027297">
    <property type="protein sequence ID" value="GAI35681.1"/>
    <property type="molecule type" value="Genomic_DNA"/>
</dbReference>
<evidence type="ECO:0000256" key="6">
    <source>
        <dbReference type="ARBA" id="ARBA00023002"/>
    </source>
</evidence>
<dbReference type="InterPro" id="IPR017900">
    <property type="entry name" value="4Fe4S_Fe_S_CS"/>
</dbReference>
<keyword evidence="8" id="KW-0411">Iron-sulfur</keyword>
<comment type="caution">
    <text evidence="10">The sequence shown here is derived from an EMBL/GenBank/DDBJ whole genome shotgun (WGS) entry which is preliminary data.</text>
</comment>
<organism evidence="10">
    <name type="scientific">marine sediment metagenome</name>
    <dbReference type="NCBI Taxonomy" id="412755"/>
    <lineage>
        <taxon>unclassified sequences</taxon>
        <taxon>metagenomes</taxon>
        <taxon>ecological metagenomes</taxon>
    </lineage>
</organism>
<sequence length="162" mass="17850">MNTKNLKNNKKVGAAMVVGGGIGGMQAALDLAESGIKVYLVETKPCIGGVMSQLDKTFPTNDCAMCTMAPRLVEIGRHKDIEIITLADVEDIKGQPGNFTVTLKKRPRYIDEEKCTGCALCVENCPVRNIIYIEPEKEEIKLSAEDLEKMIKITIEYKDKKA</sequence>
<feature type="domain" description="4Fe-4S ferredoxin-type" evidence="9">
    <location>
        <begin position="105"/>
        <end position="136"/>
    </location>
</feature>
<feature type="non-terminal residue" evidence="10">
    <location>
        <position position="162"/>
    </location>
</feature>
<evidence type="ECO:0000256" key="8">
    <source>
        <dbReference type="ARBA" id="ARBA00023014"/>
    </source>
</evidence>
<dbReference type="SUPFAM" id="SSF54862">
    <property type="entry name" value="4Fe-4S ferredoxins"/>
    <property type="match status" value="1"/>
</dbReference>
<keyword evidence="4" id="KW-0479">Metal-binding</keyword>
<dbReference type="InterPro" id="IPR017896">
    <property type="entry name" value="4Fe4S_Fe-S-bd"/>
</dbReference>
<evidence type="ECO:0000313" key="10">
    <source>
        <dbReference type="EMBL" id="GAI35681.1"/>
    </source>
</evidence>
<evidence type="ECO:0000256" key="2">
    <source>
        <dbReference type="ARBA" id="ARBA00006561"/>
    </source>
</evidence>
<keyword evidence="6" id="KW-0560">Oxidoreductase</keyword>
<keyword evidence="5" id="KW-0285">Flavoprotein</keyword>
<comment type="cofactor">
    <cofactor evidence="1">
        <name>FAD</name>
        <dbReference type="ChEBI" id="CHEBI:57692"/>
    </cofactor>
</comment>
<dbReference type="AlphaFoldDB" id="X1NZP9"/>
<dbReference type="Pfam" id="PF00037">
    <property type="entry name" value="Fer4"/>
    <property type="match status" value="1"/>
</dbReference>
<keyword evidence="3" id="KW-0004">4Fe-4S</keyword>
<dbReference type="PANTHER" id="PTHR43498:SF1">
    <property type="entry name" value="COB--COM HETERODISULFIDE REDUCTASE IRON-SULFUR SUBUNIT A"/>
    <property type="match status" value="1"/>
</dbReference>
<dbReference type="Gene3D" id="3.30.70.20">
    <property type="match status" value="1"/>
</dbReference>
<dbReference type="GO" id="GO:0046872">
    <property type="term" value="F:metal ion binding"/>
    <property type="evidence" value="ECO:0007669"/>
    <property type="project" value="UniProtKB-KW"/>
</dbReference>